<feature type="transmembrane region" description="Helical" evidence="5">
    <location>
        <begin position="193"/>
        <end position="214"/>
    </location>
</feature>
<evidence type="ECO:0000256" key="3">
    <source>
        <dbReference type="ARBA" id="ARBA00022989"/>
    </source>
</evidence>
<dbReference type="EMBL" id="JACIJS010000002">
    <property type="protein sequence ID" value="MBB5514816.1"/>
    <property type="molecule type" value="Genomic_DNA"/>
</dbReference>
<feature type="transmembrane region" description="Helical" evidence="5">
    <location>
        <begin position="88"/>
        <end position="116"/>
    </location>
</feature>
<evidence type="ECO:0000256" key="2">
    <source>
        <dbReference type="ARBA" id="ARBA00022692"/>
    </source>
</evidence>
<comment type="caution">
    <text evidence="7">The sequence shown here is derived from an EMBL/GenBank/DDBJ whole genome shotgun (WGS) entry which is preliminary data.</text>
</comment>
<gene>
    <name evidence="7" type="ORF">FHS89_000822</name>
</gene>
<evidence type="ECO:0000313" key="8">
    <source>
        <dbReference type="Proteomes" id="UP000553766"/>
    </source>
</evidence>
<dbReference type="Pfam" id="PF04893">
    <property type="entry name" value="Yip1"/>
    <property type="match status" value="1"/>
</dbReference>
<accession>A0A840WYS5</accession>
<evidence type="ECO:0000313" key="7">
    <source>
        <dbReference type="EMBL" id="MBB5514816.1"/>
    </source>
</evidence>
<dbReference type="RefSeq" id="WP_184008809.1">
    <property type="nucleotide sequence ID" value="NZ_JACIJS010000002.1"/>
</dbReference>
<keyword evidence="3 5" id="KW-1133">Transmembrane helix</keyword>
<dbReference type="Proteomes" id="UP000553766">
    <property type="component" value="Unassembled WGS sequence"/>
</dbReference>
<dbReference type="InterPro" id="IPR006977">
    <property type="entry name" value="Yip1_dom"/>
</dbReference>
<reference evidence="7 8" key="1">
    <citation type="submission" date="2020-08" db="EMBL/GenBank/DDBJ databases">
        <title>Genomic Encyclopedia of Type Strains, Phase IV (KMG-IV): sequencing the most valuable type-strain genomes for metagenomic binning, comparative biology and taxonomic classification.</title>
        <authorList>
            <person name="Goeker M."/>
        </authorList>
    </citation>
    <scope>NUCLEOTIDE SEQUENCE [LARGE SCALE GENOMIC DNA]</scope>
    <source>
        <strain evidence="7 8">DSM 103377</strain>
    </source>
</reference>
<feature type="transmembrane region" description="Helical" evidence="5">
    <location>
        <begin position="163"/>
        <end position="181"/>
    </location>
</feature>
<organism evidence="7 8">
    <name type="scientific">Rubricella aquisinus</name>
    <dbReference type="NCBI Taxonomy" id="2028108"/>
    <lineage>
        <taxon>Bacteria</taxon>
        <taxon>Pseudomonadati</taxon>
        <taxon>Pseudomonadota</taxon>
        <taxon>Alphaproteobacteria</taxon>
        <taxon>Rhodobacterales</taxon>
        <taxon>Paracoccaceae</taxon>
        <taxon>Rubricella</taxon>
    </lineage>
</organism>
<evidence type="ECO:0000259" key="6">
    <source>
        <dbReference type="Pfam" id="PF04893"/>
    </source>
</evidence>
<evidence type="ECO:0000256" key="5">
    <source>
        <dbReference type="SAM" id="Phobius"/>
    </source>
</evidence>
<feature type="domain" description="Yip1" evidence="6">
    <location>
        <begin position="39"/>
        <end position="212"/>
    </location>
</feature>
<protein>
    <recommendedName>
        <fullName evidence="6">Yip1 domain-containing protein</fullName>
    </recommendedName>
</protein>
<dbReference type="GO" id="GO:0016020">
    <property type="term" value="C:membrane"/>
    <property type="evidence" value="ECO:0007669"/>
    <property type="project" value="UniProtKB-SubCell"/>
</dbReference>
<keyword evidence="2 5" id="KW-0812">Transmembrane</keyword>
<evidence type="ECO:0000256" key="4">
    <source>
        <dbReference type="ARBA" id="ARBA00023136"/>
    </source>
</evidence>
<evidence type="ECO:0000256" key="1">
    <source>
        <dbReference type="ARBA" id="ARBA00004141"/>
    </source>
</evidence>
<proteinExistence type="predicted"/>
<name>A0A840WYS5_9RHOB</name>
<comment type="subcellular location">
    <subcellularLocation>
        <location evidence="1">Membrane</location>
        <topology evidence="1">Multi-pass membrane protein</topology>
    </subcellularLocation>
</comment>
<feature type="transmembrane region" description="Helical" evidence="5">
    <location>
        <begin position="128"/>
        <end position="151"/>
    </location>
</feature>
<sequence length="220" mass="24179">MSDHAPDDFEVTHGHYEDQRASLGKRIIDGWRDMRKSTARLIAEDPAEARLLFYVMLSDIVTFLSWSLKTVVAPPQAAEDRLPVAIAVYLILMLFARTASMYIFAGAIGAVCKLFGGKGSWRDTRAGVFWGALVAAPFGLAMALFTIFLAFMEPTFPALGADWIALPPYWISMVPFLWFISVGVAEAHGFRRVGFLFLSLSILTIAGVFGALILDARGVI</sequence>
<keyword evidence="8" id="KW-1185">Reference proteome</keyword>
<dbReference type="AlphaFoldDB" id="A0A840WYS5"/>
<keyword evidence="4 5" id="KW-0472">Membrane</keyword>